<feature type="transmembrane region" description="Helical" evidence="10">
    <location>
        <begin position="335"/>
        <end position="357"/>
    </location>
</feature>
<keyword evidence="12" id="KW-1185">Reference proteome</keyword>
<feature type="transmembrane region" description="Helical" evidence="10">
    <location>
        <begin position="51"/>
        <end position="72"/>
    </location>
</feature>
<dbReference type="GO" id="GO:0005886">
    <property type="term" value="C:plasma membrane"/>
    <property type="evidence" value="ECO:0007669"/>
    <property type="project" value="UniProtKB-SubCell"/>
</dbReference>
<comment type="subcellular location">
    <subcellularLocation>
        <location evidence="1">Cell inner membrane</location>
        <topology evidence="1">Multi-pass membrane protein</topology>
    </subcellularLocation>
</comment>
<feature type="transmembrane region" description="Helical" evidence="10">
    <location>
        <begin position="184"/>
        <end position="208"/>
    </location>
</feature>
<evidence type="ECO:0000256" key="9">
    <source>
        <dbReference type="ARBA" id="ARBA00031636"/>
    </source>
</evidence>
<keyword evidence="8 10" id="KW-0472">Membrane</keyword>
<dbReference type="InterPro" id="IPR050222">
    <property type="entry name" value="MATE_MdtK"/>
</dbReference>
<feature type="transmembrane region" description="Helical" evidence="10">
    <location>
        <begin position="268"/>
        <end position="291"/>
    </location>
</feature>
<keyword evidence="3" id="KW-0050">Antiport</keyword>
<keyword evidence="6 10" id="KW-1133">Transmembrane helix</keyword>
<dbReference type="PANTHER" id="PTHR43298:SF2">
    <property type="entry name" value="FMN_FAD EXPORTER YEEO-RELATED"/>
    <property type="match status" value="1"/>
</dbReference>
<dbReference type="PIRSF" id="PIRSF006603">
    <property type="entry name" value="DinF"/>
    <property type="match status" value="1"/>
</dbReference>
<evidence type="ECO:0000313" key="11">
    <source>
        <dbReference type="EMBL" id="QGZ94860.1"/>
    </source>
</evidence>
<dbReference type="InterPro" id="IPR048279">
    <property type="entry name" value="MdtK-like"/>
</dbReference>
<evidence type="ECO:0000256" key="1">
    <source>
        <dbReference type="ARBA" id="ARBA00004429"/>
    </source>
</evidence>
<dbReference type="RefSeq" id="WP_158765762.1">
    <property type="nucleotide sequence ID" value="NZ_CP047045.1"/>
</dbReference>
<dbReference type="Proteomes" id="UP000431269">
    <property type="component" value="Chromosome"/>
</dbReference>
<reference evidence="12" key="1">
    <citation type="submission" date="2019-12" db="EMBL/GenBank/DDBJ databases">
        <title>Complete genome of Terracaulis silvestris 0127_4.</title>
        <authorList>
            <person name="Vieira S."/>
            <person name="Riedel T."/>
            <person name="Sproer C."/>
            <person name="Pascual J."/>
            <person name="Boedeker C."/>
            <person name="Overmann J."/>
        </authorList>
    </citation>
    <scope>NUCLEOTIDE SEQUENCE [LARGE SCALE GENOMIC DNA]</scope>
    <source>
        <strain evidence="12">0127_4</strain>
    </source>
</reference>
<feature type="transmembrane region" description="Helical" evidence="10">
    <location>
        <begin position="405"/>
        <end position="426"/>
    </location>
</feature>
<evidence type="ECO:0000313" key="12">
    <source>
        <dbReference type="Proteomes" id="UP000431269"/>
    </source>
</evidence>
<dbReference type="AlphaFoldDB" id="A0A6I6MIF3"/>
<evidence type="ECO:0000256" key="7">
    <source>
        <dbReference type="ARBA" id="ARBA00023065"/>
    </source>
</evidence>
<keyword evidence="7" id="KW-0406">Ion transport</keyword>
<protein>
    <recommendedName>
        <fullName evidence="9">Multidrug-efflux transporter</fullName>
    </recommendedName>
</protein>
<dbReference type="Pfam" id="PF01554">
    <property type="entry name" value="MatE"/>
    <property type="match status" value="2"/>
</dbReference>
<proteinExistence type="predicted"/>
<keyword evidence="5 10" id="KW-0812">Transmembrane</keyword>
<accession>A0A6I6MIF3</accession>
<keyword evidence="2" id="KW-0813">Transport</keyword>
<evidence type="ECO:0000256" key="5">
    <source>
        <dbReference type="ARBA" id="ARBA00022692"/>
    </source>
</evidence>
<dbReference type="GO" id="GO:0015297">
    <property type="term" value="F:antiporter activity"/>
    <property type="evidence" value="ECO:0007669"/>
    <property type="project" value="UniProtKB-KW"/>
</dbReference>
<evidence type="ECO:0000256" key="4">
    <source>
        <dbReference type="ARBA" id="ARBA00022475"/>
    </source>
</evidence>
<feature type="transmembrane region" description="Helical" evidence="10">
    <location>
        <begin position="377"/>
        <end position="399"/>
    </location>
</feature>
<feature type="transmembrane region" description="Helical" evidence="10">
    <location>
        <begin position="92"/>
        <end position="110"/>
    </location>
</feature>
<keyword evidence="4" id="KW-1003">Cell membrane</keyword>
<dbReference type="EMBL" id="CP047045">
    <property type="protein sequence ID" value="QGZ94860.1"/>
    <property type="molecule type" value="Genomic_DNA"/>
</dbReference>
<feature type="transmembrane region" description="Helical" evidence="10">
    <location>
        <begin position="158"/>
        <end position="178"/>
    </location>
</feature>
<name>A0A6I6MIF3_9CAUL</name>
<feature type="transmembrane region" description="Helical" evidence="10">
    <location>
        <begin position="130"/>
        <end position="151"/>
    </location>
</feature>
<sequence>MAQTRPYVAALLRLAGPVALARLGIIGMAIVDVVVVGQLAPDELPHQALGWAPTAVFLVAAIGLLQGVQVLAARTLGEKNPEGAGVALRRGLVLALVAGLLSAALMWLGGERIFTAFGIGADLAGPSTPVMMVLALSIPLHLLYIAGTYFLEAIKKPGIGSAVMWAANIVNLALNLLWVPEHGAIGSAWATVAARVFLSGVLLVWIFLLRDGAHYGVRKLGAKGPSFSALLAVGVAAAVSQAVEAGAFSAMTVIAGRIGAHVVSAYQIMLNLMAFVFMVALGLATATAVLVSEAIGRKAPHDAARAGWTGIGLNAIAMIIAAIAILMFAEQIGRAYTADATLAALLASLMWVAALALHPDGAQVVAASALRARGDNWFPTFSHILAYAVVMPVLGYWLAERQGMGVAGLLFAIFWASVLSAAVLLLRWRVLANRLPKQATQTD</sequence>
<dbReference type="PANTHER" id="PTHR43298">
    <property type="entry name" value="MULTIDRUG RESISTANCE PROTEIN NORM-RELATED"/>
    <property type="match status" value="1"/>
</dbReference>
<dbReference type="GO" id="GO:0042910">
    <property type="term" value="F:xenobiotic transmembrane transporter activity"/>
    <property type="evidence" value="ECO:0007669"/>
    <property type="project" value="InterPro"/>
</dbReference>
<organism evidence="11 12">
    <name type="scientific">Terricaulis silvestris</name>
    <dbReference type="NCBI Taxonomy" id="2686094"/>
    <lineage>
        <taxon>Bacteria</taxon>
        <taxon>Pseudomonadati</taxon>
        <taxon>Pseudomonadota</taxon>
        <taxon>Alphaproteobacteria</taxon>
        <taxon>Caulobacterales</taxon>
        <taxon>Caulobacteraceae</taxon>
        <taxon>Terricaulis</taxon>
    </lineage>
</organism>
<evidence type="ECO:0000256" key="6">
    <source>
        <dbReference type="ARBA" id="ARBA00022989"/>
    </source>
</evidence>
<gene>
    <name evidence="11" type="primary">norM</name>
    <name evidence="11" type="ORF">DSM104635_01692</name>
</gene>
<feature type="transmembrane region" description="Helical" evidence="10">
    <location>
        <begin position="7"/>
        <end position="31"/>
    </location>
</feature>
<dbReference type="NCBIfam" id="TIGR00797">
    <property type="entry name" value="matE"/>
    <property type="match status" value="1"/>
</dbReference>
<dbReference type="KEGG" id="tsv:DSM104635_01692"/>
<feature type="transmembrane region" description="Helical" evidence="10">
    <location>
        <begin position="311"/>
        <end position="329"/>
    </location>
</feature>
<evidence type="ECO:0000256" key="10">
    <source>
        <dbReference type="SAM" id="Phobius"/>
    </source>
</evidence>
<evidence type="ECO:0000256" key="8">
    <source>
        <dbReference type="ARBA" id="ARBA00023136"/>
    </source>
</evidence>
<evidence type="ECO:0000256" key="3">
    <source>
        <dbReference type="ARBA" id="ARBA00022449"/>
    </source>
</evidence>
<dbReference type="GO" id="GO:0006811">
    <property type="term" value="P:monoatomic ion transport"/>
    <property type="evidence" value="ECO:0007669"/>
    <property type="project" value="UniProtKB-KW"/>
</dbReference>
<dbReference type="InterPro" id="IPR002528">
    <property type="entry name" value="MATE_fam"/>
</dbReference>
<evidence type="ECO:0000256" key="2">
    <source>
        <dbReference type="ARBA" id="ARBA00022448"/>
    </source>
</evidence>